<dbReference type="SUPFAM" id="SSF49464">
    <property type="entry name" value="Carboxypeptidase regulatory domain-like"/>
    <property type="match status" value="1"/>
</dbReference>
<organism evidence="1 2">
    <name type="scientific">Flavobacterium piscis</name>
    <dbReference type="NCBI Taxonomy" id="1114874"/>
    <lineage>
        <taxon>Bacteria</taxon>
        <taxon>Pseudomonadati</taxon>
        <taxon>Bacteroidota</taxon>
        <taxon>Flavobacteriia</taxon>
        <taxon>Flavobacteriales</taxon>
        <taxon>Flavobacteriaceae</taxon>
        <taxon>Flavobacterium</taxon>
    </lineage>
</organism>
<evidence type="ECO:0000313" key="2">
    <source>
        <dbReference type="Proteomes" id="UP001269081"/>
    </source>
</evidence>
<evidence type="ECO:0000313" key="1">
    <source>
        <dbReference type="EMBL" id="MDR7211347.1"/>
    </source>
</evidence>
<accession>A0ABU1YAU1</accession>
<proteinExistence type="predicted"/>
<evidence type="ECO:0008006" key="3">
    <source>
        <dbReference type="Google" id="ProtNLM"/>
    </source>
</evidence>
<keyword evidence="2" id="KW-1185">Reference proteome</keyword>
<sequence>MILTFNKLLIGWFFTYSIFVREKTFMRNYTLFAFLFFSISNFAQIKGTITDEKGNPLPFVSVFEENTYRGTTSNEQGVYQLNVKEIGKNKIVFQYLGFKTQKLGVSSDSKTQLLNVTMLEESFTLNEVVIDPKNNPANAIIKSAIDNRKENAEKTARYTADFYSKGMFKIKDLPKKILGQKVDLGEDMASNLDSTGSGILYLSETISKLTFEKPNKLKEKIIASKISGNNKGFSYNTASLSTYDFYENTLDFDVKIISPVADNAFNYYKYKLESTFVDEHNQQIYKIKVTPKRDKEPVFEGYIYIVEDSFAIYAVELDLKGYRMKNEFTEIMTLKQSFTYNPKNKIWAKNTQSLFFKAGGFGVKFSGNFNYIYSNYEFPPSFEKKTFGNEIVTFEVNANKKDDAFWSEIRPIPLTIEESDDYTKKDSLLTIRKSQKYIDSVDSKNNEFKVLDIIMGYDYKNTFKSYSFEYKGLLDLSSASFNTVQGLNAGTGFSFRKWNDEKGKSTSLSSDFNYGFSDERFRVIGNFMHQFNKTNYATIWVSGGTKVTQFNSTQPITKFINSISSLFFKDNYMKLYNLEYAQFNYSQDIANGLNLNAKIGYEQRKPLFNTTDYSFFKRDDIYSSNNPLAPNDFDNPSFEKHNLFKTSVTAKINFGNKYISRPNAKINIRNEKYPTLYLTAEKAFAGSDKKYESERIGTAVIYDLSLGNKGLLGMNFKAGKFFNADDIAFIDYKHFNGNQTHIGTSNRYLNVFNLMPYYANSTNDSYFEAHLEHNDQGYVMNKIPLLSKLKSTLNLGFHSLAIPDRKPYSEFTVGLDNLGLGKFKIFRVDYVHSYQSGIEQNGIVLGLKILNVLD</sequence>
<dbReference type="Pfam" id="PF18939">
    <property type="entry name" value="DUF5686"/>
    <property type="match status" value="1"/>
</dbReference>
<comment type="caution">
    <text evidence="1">The sequence shown here is derived from an EMBL/GenBank/DDBJ whole genome shotgun (WGS) entry which is preliminary data.</text>
</comment>
<gene>
    <name evidence="1" type="ORF">J2W48_003301</name>
</gene>
<protein>
    <recommendedName>
        <fullName evidence="3">Carboxypeptidase-like regulatory domain-containing protein</fullName>
    </recommendedName>
</protein>
<reference evidence="1 2" key="1">
    <citation type="submission" date="2023-07" db="EMBL/GenBank/DDBJ databases">
        <title>Sorghum-associated microbial communities from plants grown in Nebraska, USA.</title>
        <authorList>
            <person name="Schachtman D."/>
        </authorList>
    </citation>
    <scope>NUCLEOTIDE SEQUENCE [LARGE SCALE GENOMIC DNA]</scope>
    <source>
        <strain evidence="1 2">4129</strain>
    </source>
</reference>
<dbReference type="InterPro" id="IPR043741">
    <property type="entry name" value="DUF5686"/>
</dbReference>
<dbReference type="Proteomes" id="UP001269081">
    <property type="component" value="Unassembled WGS sequence"/>
</dbReference>
<dbReference type="Gene3D" id="2.60.40.1120">
    <property type="entry name" value="Carboxypeptidase-like, regulatory domain"/>
    <property type="match status" value="1"/>
</dbReference>
<dbReference type="EMBL" id="JAVDWQ010000012">
    <property type="protein sequence ID" value="MDR7211347.1"/>
    <property type="molecule type" value="Genomic_DNA"/>
</dbReference>
<name>A0ABU1YAU1_9FLAO</name>
<dbReference type="Pfam" id="PF13715">
    <property type="entry name" value="CarbopepD_reg_2"/>
    <property type="match status" value="1"/>
</dbReference>
<dbReference type="InterPro" id="IPR008969">
    <property type="entry name" value="CarboxyPept-like_regulatory"/>
</dbReference>